<sequence length="150" mass="16757">MTKLEAFWKTTTGMVQAQNLEKDIEKQMSCMAGFLQILTGKQQPAKKAELKRSASVQGLQRSVAAPIHRQQQQLQFPSEANSTREFAQWFGSKEYGVPNVRSGMARAATYRGMGQRKSFFDSTDFFPKPKQSVTIYGENGEDSAFSVCDG</sequence>
<reference evidence="1 2" key="1">
    <citation type="journal article" date="2019" name="Plant Biotechnol. J.">
        <title>The red bayberry genome and genetic basis of sex determination.</title>
        <authorList>
            <person name="Jia H.M."/>
            <person name="Jia H.J."/>
            <person name="Cai Q.L."/>
            <person name="Wang Y."/>
            <person name="Zhao H.B."/>
            <person name="Yang W.F."/>
            <person name="Wang G.Y."/>
            <person name="Li Y.H."/>
            <person name="Zhan D.L."/>
            <person name="Shen Y.T."/>
            <person name="Niu Q.F."/>
            <person name="Chang L."/>
            <person name="Qiu J."/>
            <person name="Zhao L."/>
            <person name="Xie H.B."/>
            <person name="Fu W.Y."/>
            <person name="Jin J."/>
            <person name="Li X.W."/>
            <person name="Jiao Y."/>
            <person name="Zhou C.C."/>
            <person name="Tu T."/>
            <person name="Chai C.Y."/>
            <person name="Gao J.L."/>
            <person name="Fan L.J."/>
            <person name="van de Weg E."/>
            <person name="Wang J.Y."/>
            <person name="Gao Z.S."/>
        </authorList>
    </citation>
    <scope>NUCLEOTIDE SEQUENCE [LARGE SCALE GENOMIC DNA]</scope>
    <source>
        <tissue evidence="1">Leaves</tissue>
    </source>
</reference>
<organism evidence="1 2">
    <name type="scientific">Morella rubra</name>
    <name type="common">Chinese bayberry</name>
    <dbReference type="NCBI Taxonomy" id="262757"/>
    <lineage>
        <taxon>Eukaryota</taxon>
        <taxon>Viridiplantae</taxon>
        <taxon>Streptophyta</taxon>
        <taxon>Embryophyta</taxon>
        <taxon>Tracheophyta</taxon>
        <taxon>Spermatophyta</taxon>
        <taxon>Magnoliopsida</taxon>
        <taxon>eudicotyledons</taxon>
        <taxon>Gunneridae</taxon>
        <taxon>Pentapetalae</taxon>
        <taxon>rosids</taxon>
        <taxon>fabids</taxon>
        <taxon>Fagales</taxon>
        <taxon>Myricaceae</taxon>
        <taxon>Morella</taxon>
    </lineage>
</organism>
<dbReference type="OrthoDB" id="1651299at2759"/>
<dbReference type="Proteomes" id="UP000516437">
    <property type="component" value="Chromosome 4"/>
</dbReference>
<gene>
    <name evidence="1" type="ORF">CJ030_MR4G020951</name>
</gene>
<protein>
    <submittedName>
        <fullName evidence="1">Uncharacterized protein</fullName>
    </submittedName>
</protein>
<keyword evidence="2" id="KW-1185">Reference proteome</keyword>
<proteinExistence type="predicted"/>
<name>A0A6A1W3I9_9ROSI</name>
<dbReference type="EMBL" id="RXIC02000022">
    <property type="protein sequence ID" value="KAB1217370.1"/>
    <property type="molecule type" value="Genomic_DNA"/>
</dbReference>
<evidence type="ECO:0000313" key="2">
    <source>
        <dbReference type="Proteomes" id="UP000516437"/>
    </source>
</evidence>
<evidence type="ECO:0000313" key="1">
    <source>
        <dbReference type="EMBL" id="KAB1217370.1"/>
    </source>
</evidence>
<dbReference type="AlphaFoldDB" id="A0A6A1W3I9"/>
<comment type="caution">
    <text evidence="1">The sequence shown here is derived from an EMBL/GenBank/DDBJ whole genome shotgun (WGS) entry which is preliminary data.</text>
</comment>
<accession>A0A6A1W3I9</accession>